<reference evidence="3" key="1">
    <citation type="submission" date="2021-02" db="EMBL/GenBank/DDBJ databases">
        <authorList>
            <person name="Nowell W R."/>
        </authorList>
    </citation>
    <scope>NUCLEOTIDE SEQUENCE</scope>
</reference>
<keyword evidence="2" id="KW-0472">Membrane</keyword>
<sequence length="292" mass="33915">MATHRFQVTRVPEVSGERNSPPELIPLMTIENEVPQAPPLPTTIQTANEKSSTIRLSSFLKRRSLDPRRRATIAAAFASLGNQIRRSTSAEVIHDKNAISTQALPSSQTTYSLPKDNEDYDVYSTTQSNNYDSNPSSITNKFLQELRSKRRELREKSKNISIDLRIDFNRRLHQRPVLRAQDIFAVHFQSHDDDDNHYLFAEPNIFTEESQEKIRNDIYQELNRQQIKEYRKRNRHLFVGRSLLILMTAVLIIMGLSLICVVVDTYERAKYPDAKFPEKDFIPMIFDRTTNF</sequence>
<dbReference type="Proteomes" id="UP000663828">
    <property type="component" value="Unassembled WGS sequence"/>
</dbReference>
<feature type="transmembrane region" description="Helical" evidence="2">
    <location>
        <begin position="238"/>
        <end position="259"/>
    </location>
</feature>
<evidence type="ECO:0000313" key="6">
    <source>
        <dbReference type="Proteomes" id="UP000663852"/>
    </source>
</evidence>
<dbReference type="EMBL" id="CAJNOJ010000069">
    <property type="protein sequence ID" value="CAF1025429.1"/>
    <property type="molecule type" value="Genomic_DNA"/>
</dbReference>
<name>A0A814IJI2_ADIRI</name>
<accession>A0A814IJI2</accession>
<dbReference type="Proteomes" id="UP000663852">
    <property type="component" value="Unassembled WGS sequence"/>
</dbReference>
<dbReference type="AlphaFoldDB" id="A0A814IJI2"/>
<feature type="region of interest" description="Disordered" evidence="1">
    <location>
        <begin position="1"/>
        <end position="21"/>
    </location>
</feature>
<proteinExistence type="predicted"/>
<evidence type="ECO:0000256" key="1">
    <source>
        <dbReference type="SAM" id="MobiDB-lite"/>
    </source>
</evidence>
<dbReference type="EMBL" id="CAJNOR010001006">
    <property type="protein sequence ID" value="CAF1055133.1"/>
    <property type="molecule type" value="Genomic_DNA"/>
</dbReference>
<gene>
    <name evidence="3" type="ORF">EDS130_LOCUS16120</name>
    <name evidence="4" type="ORF">XAT740_LOCUS15983</name>
</gene>
<dbReference type="OrthoDB" id="10039956at2759"/>
<evidence type="ECO:0000313" key="5">
    <source>
        <dbReference type="Proteomes" id="UP000663828"/>
    </source>
</evidence>
<evidence type="ECO:0000313" key="4">
    <source>
        <dbReference type="EMBL" id="CAF1055133.1"/>
    </source>
</evidence>
<comment type="caution">
    <text evidence="3">The sequence shown here is derived from an EMBL/GenBank/DDBJ whole genome shotgun (WGS) entry which is preliminary data.</text>
</comment>
<keyword evidence="2" id="KW-1133">Transmembrane helix</keyword>
<evidence type="ECO:0000313" key="3">
    <source>
        <dbReference type="EMBL" id="CAF1025429.1"/>
    </source>
</evidence>
<organism evidence="3 6">
    <name type="scientific">Adineta ricciae</name>
    <name type="common">Rotifer</name>
    <dbReference type="NCBI Taxonomy" id="249248"/>
    <lineage>
        <taxon>Eukaryota</taxon>
        <taxon>Metazoa</taxon>
        <taxon>Spiralia</taxon>
        <taxon>Gnathifera</taxon>
        <taxon>Rotifera</taxon>
        <taxon>Eurotatoria</taxon>
        <taxon>Bdelloidea</taxon>
        <taxon>Adinetida</taxon>
        <taxon>Adinetidae</taxon>
        <taxon>Adineta</taxon>
    </lineage>
</organism>
<keyword evidence="5" id="KW-1185">Reference proteome</keyword>
<evidence type="ECO:0000256" key="2">
    <source>
        <dbReference type="SAM" id="Phobius"/>
    </source>
</evidence>
<protein>
    <submittedName>
        <fullName evidence="3">Uncharacterized protein</fullName>
    </submittedName>
</protein>
<keyword evidence="2" id="KW-0812">Transmembrane</keyword>